<keyword evidence="4" id="KW-1185">Reference proteome</keyword>
<dbReference type="Proteomes" id="UP000286097">
    <property type="component" value="Unassembled WGS sequence"/>
</dbReference>
<evidence type="ECO:0000313" key="5">
    <source>
        <dbReference type="Proteomes" id="UP000286097"/>
    </source>
</evidence>
<evidence type="ECO:0000256" key="1">
    <source>
        <dbReference type="SAM" id="SignalP"/>
    </source>
</evidence>
<evidence type="ECO:0008006" key="6">
    <source>
        <dbReference type="Google" id="ProtNLM"/>
    </source>
</evidence>
<comment type="caution">
    <text evidence="2">The sequence shown here is derived from an EMBL/GenBank/DDBJ whole genome shotgun (WGS) entry which is preliminary data.</text>
</comment>
<dbReference type="STRING" id="542832.A0A3M6VAJ9"/>
<reference evidence="4 5" key="1">
    <citation type="submission" date="2018-06" db="EMBL/GenBank/DDBJ databases">
        <title>Comparative genomics of downy mildews reveals potential adaptations to biotrophy.</title>
        <authorList>
            <person name="Fletcher K."/>
            <person name="Klosterman S.J."/>
            <person name="Derevnina L."/>
            <person name="Martin F."/>
            <person name="Koike S."/>
            <person name="Reyes Chin-Wo S."/>
            <person name="Mou B."/>
            <person name="Michelmore R."/>
        </authorList>
    </citation>
    <scope>NUCLEOTIDE SEQUENCE [LARGE SCALE GENOMIC DNA]</scope>
    <source>
        <strain evidence="3 5">R13</strain>
        <strain evidence="2 4">R14</strain>
    </source>
</reference>
<accession>A0A3M6VAJ9</accession>
<sequence>MHLPCVLIFFAVATRPVGVGAHVTDGQYEVVRHLRVQERAHGKDKDERMNNLNLSGEEEISTSNLHNLVEKYRTEIPNFDLYNKPSPTDIFLDKLLKLQETNSRPTYAFNFVMAGFNEEELSMIFKEANERFAAQNIDPQTVFKLYQLDLVGDTLFKQPQMVYWVQYRDLFIRTYPVSTVPRSLLFTLLKYFGKIEYLVVAVTKAPEDENALRVEAEIGILWFEHQHYTPEHAFLWLHLNKYTDYYLFPFWIKYVTYYNSQVSDNLKVSMLSVMEKYSLSLLTVLSIVEKTDATLQLENEVKNMLLHNWRREKRDGEEVLHDVRTGPKPNTVYGKALEQATIAYIKSLPE</sequence>
<dbReference type="OrthoDB" id="90111at2759"/>
<name>A0A3M6VAJ9_9STRA</name>
<evidence type="ECO:0000313" key="4">
    <source>
        <dbReference type="Proteomes" id="UP000282087"/>
    </source>
</evidence>
<dbReference type="Proteomes" id="UP000282087">
    <property type="component" value="Unassembled WGS sequence"/>
</dbReference>
<evidence type="ECO:0000313" key="3">
    <source>
        <dbReference type="EMBL" id="RQM08936.1"/>
    </source>
</evidence>
<dbReference type="VEuPathDB" id="FungiDB:DD237_007995"/>
<organism evidence="2 4">
    <name type="scientific">Peronospora effusa</name>
    <dbReference type="NCBI Taxonomy" id="542832"/>
    <lineage>
        <taxon>Eukaryota</taxon>
        <taxon>Sar</taxon>
        <taxon>Stramenopiles</taxon>
        <taxon>Oomycota</taxon>
        <taxon>Peronosporomycetes</taxon>
        <taxon>Peronosporales</taxon>
        <taxon>Peronosporaceae</taxon>
        <taxon>Peronospora</taxon>
    </lineage>
</organism>
<evidence type="ECO:0000313" key="2">
    <source>
        <dbReference type="EMBL" id="RMX63559.1"/>
    </source>
</evidence>
<dbReference type="EMBL" id="QKXF01000780">
    <property type="protein sequence ID" value="RQM08936.1"/>
    <property type="molecule type" value="Genomic_DNA"/>
</dbReference>
<feature type="chain" id="PRO_5036085720" description="RxLR effector protein" evidence="1">
    <location>
        <begin position="22"/>
        <end position="350"/>
    </location>
</feature>
<dbReference type="EMBL" id="QLLG01000389">
    <property type="protein sequence ID" value="RMX63559.1"/>
    <property type="molecule type" value="Genomic_DNA"/>
</dbReference>
<keyword evidence="1" id="KW-0732">Signal</keyword>
<gene>
    <name evidence="3" type="ORF">DD237_007995</name>
    <name evidence="2" type="ORF">DD238_008049</name>
</gene>
<feature type="signal peptide" evidence="1">
    <location>
        <begin position="1"/>
        <end position="21"/>
    </location>
</feature>
<dbReference type="AlphaFoldDB" id="A0A3M6VAJ9"/>
<proteinExistence type="predicted"/>
<protein>
    <recommendedName>
        <fullName evidence="6">RxLR effector protein</fullName>
    </recommendedName>
</protein>